<reference evidence="12 13" key="1">
    <citation type="submission" date="2018-11" db="EMBL/GenBank/DDBJ databases">
        <title>Complete genome sequencing of the Actinobacteria Serinibacter sp. K3-2.</title>
        <authorList>
            <person name="Rakitin A.L."/>
            <person name="Beletsky A.V."/>
            <person name="Mardanov A.V."/>
            <person name="Ravin N.V."/>
            <person name="Gromova A.S."/>
            <person name="Filippova S.N."/>
            <person name="Gal'Chenko V.F."/>
        </authorList>
    </citation>
    <scope>NUCLEOTIDE SEQUENCE [LARGE SCALE GENOMIC DNA]</scope>
    <source>
        <strain evidence="12 13">K3-2</strain>
    </source>
</reference>
<evidence type="ECO:0000313" key="13">
    <source>
        <dbReference type="Proteomes" id="UP000297318"/>
    </source>
</evidence>
<keyword evidence="3" id="KW-1003">Cell membrane</keyword>
<keyword evidence="9" id="KW-0472">Membrane</keyword>
<evidence type="ECO:0000259" key="11">
    <source>
        <dbReference type="PROSITE" id="PS50893"/>
    </source>
</evidence>
<dbReference type="FunFam" id="3.40.50.300:FF:000127">
    <property type="entry name" value="Ribose import ATP-binding protein RbsA"/>
    <property type="match status" value="1"/>
</dbReference>
<comment type="caution">
    <text evidence="12">The sequence shown here is derived from an EMBL/GenBank/DDBJ whole genome shotgun (WGS) entry which is preliminary data.</text>
</comment>
<dbReference type="PANTHER" id="PTHR43790">
    <property type="entry name" value="CARBOHYDRATE TRANSPORT ATP-BINDING PROTEIN MG119-RELATED"/>
    <property type="match status" value="1"/>
</dbReference>
<dbReference type="SUPFAM" id="SSF52540">
    <property type="entry name" value="P-loop containing nucleoside triphosphate hydrolases"/>
    <property type="match status" value="2"/>
</dbReference>
<organism evidence="12 13">
    <name type="scientific">Serinibacter arcticus</name>
    <dbReference type="NCBI Taxonomy" id="1655435"/>
    <lineage>
        <taxon>Bacteria</taxon>
        <taxon>Bacillati</taxon>
        <taxon>Actinomycetota</taxon>
        <taxon>Actinomycetes</taxon>
        <taxon>Micrococcales</taxon>
        <taxon>Beutenbergiaceae</taxon>
        <taxon>Serinibacter</taxon>
    </lineage>
</organism>
<dbReference type="CDD" id="cd03216">
    <property type="entry name" value="ABC_Carb_Monos_I"/>
    <property type="match status" value="1"/>
</dbReference>
<sequence>MTTDAAPVADGVAHRGEVVMRAEAVTKAYGGTHALRGVDFEIRRGEVTALIGENGAGKSTLMKILAGVEQPSTGVITLDGVPVDFRSPTQAVAHGVAIIHQELNLCPNLSISDNIFLAREEVRGGFVDFAAQRTAAAAFLERLEEPLDPTTLAGDLRLGQQQLVEIARALSEDARVLIMDEPTSALSHAEVEVLFRVIRDLTSRGVSIVYISHHLDECLELADNAVVLRDGRIVAEAPMADVDLGWIVTQMVGREEGDLYAPMAHDPGEVLLSVRDVVVADPDSPGRLAVRGVSFDLHAGEVIGVYGLMGAGRTELLEALAGRNRILSGTVELDGVDLARRDVASRIEQGLILVPEDRQRDGLVQTLSVGANMAVSAVNQFLRRGFVSRRAETAAVTETGAKVRVKTASFDAPIGSLSGGNQQKVVIGKALLTSPRVLVLDEPTRGIDVGAKADIFALVAAQARTGRAVLFATSEVGEVLYACDRILVMARGEIVAELDPRTTDREQLMAVADTSATPVDTTSFSPTGSDTNDEA</sequence>
<keyword evidence="7 12" id="KW-0067">ATP-binding</keyword>
<dbReference type="EMBL" id="RHPJ01000001">
    <property type="protein sequence ID" value="TGO06509.1"/>
    <property type="molecule type" value="Genomic_DNA"/>
</dbReference>
<dbReference type="PANTHER" id="PTHR43790:SF3">
    <property type="entry name" value="D-ALLOSE IMPORT ATP-BINDING PROTEIN ALSA-RELATED"/>
    <property type="match status" value="1"/>
</dbReference>
<keyword evidence="4" id="KW-0762">Sugar transport</keyword>
<dbReference type="InterPro" id="IPR050107">
    <property type="entry name" value="ABC_carbohydrate_import_ATPase"/>
</dbReference>
<dbReference type="Gene3D" id="3.40.50.300">
    <property type="entry name" value="P-loop containing nucleotide triphosphate hydrolases"/>
    <property type="match status" value="2"/>
</dbReference>
<keyword evidence="13" id="KW-1185">Reference proteome</keyword>
<dbReference type="Pfam" id="PF00005">
    <property type="entry name" value="ABC_tran"/>
    <property type="match status" value="2"/>
</dbReference>
<dbReference type="InterPro" id="IPR003593">
    <property type="entry name" value="AAA+_ATPase"/>
</dbReference>
<dbReference type="InterPro" id="IPR027417">
    <property type="entry name" value="P-loop_NTPase"/>
</dbReference>
<dbReference type="GO" id="GO:0016887">
    <property type="term" value="F:ATP hydrolysis activity"/>
    <property type="evidence" value="ECO:0007669"/>
    <property type="project" value="InterPro"/>
</dbReference>
<protein>
    <submittedName>
        <fullName evidence="12">Ribose ABC transport system, ATP-binding protein RbsA</fullName>
    </submittedName>
</protein>
<dbReference type="SMART" id="SM00382">
    <property type="entry name" value="AAA"/>
    <property type="match status" value="2"/>
</dbReference>
<feature type="domain" description="ABC transporter" evidence="11">
    <location>
        <begin position="272"/>
        <end position="516"/>
    </location>
</feature>
<evidence type="ECO:0000256" key="6">
    <source>
        <dbReference type="ARBA" id="ARBA00022741"/>
    </source>
</evidence>
<evidence type="ECO:0000256" key="4">
    <source>
        <dbReference type="ARBA" id="ARBA00022597"/>
    </source>
</evidence>
<evidence type="ECO:0000256" key="8">
    <source>
        <dbReference type="ARBA" id="ARBA00022967"/>
    </source>
</evidence>
<proteinExistence type="predicted"/>
<dbReference type="RefSeq" id="WP_233251432.1">
    <property type="nucleotide sequence ID" value="NZ_RHPJ01000001.1"/>
</dbReference>
<dbReference type="AlphaFoldDB" id="A0A4Z1E5U2"/>
<dbReference type="PROSITE" id="PS00211">
    <property type="entry name" value="ABC_TRANSPORTER_1"/>
    <property type="match status" value="1"/>
</dbReference>
<evidence type="ECO:0000256" key="5">
    <source>
        <dbReference type="ARBA" id="ARBA00022737"/>
    </source>
</evidence>
<evidence type="ECO:0000256" key="1">
    <source>
        <dbReference type="ARBA" id="ARBA00004202"/>
    </source>
</evidence>
<accession>A0A4Z1E5U2</accession>
<feature type="domain" description="ABC transporter" evidence="11">
    <location>
        <begin position="20"/>
        <end position="255"/>
    </location>
</feature>
<dbReference type="GO" id="GO:0005886">
    <property type="term" value="C:plasma membrane"/>
    <property type="evidence" value="ECO:0007669"/>
    <property type="project" value="UniProtKB-SubCell"/>
</dbReference>
<dbReference type="GO" id="GO:0005524">
    <property type="term" value="F:ATP binding"/>
    <property type="evidence" value="ECO:0007669"/>
    <property type="project" value="UniProtKB-KW"/>
</dbReference>
<keyword evidence="2" id="KW-0813">Transport</keyword>
<gene>
    <name evidence="12" type="ORF">SERN_0701</name>
</gene>
<comment type="subcellular location">
    <subcellularLocation>
        <location evidence="1">Cell membrane</location>
        <topology evidence="1">Peripheral membrane protein</topology>
    </subcellularLocation>
</comment>
<evidence type="ECO:0000256" key="2">
    <source>
        <dbReference type="ARBA" id="ARBA00022448"/>
    </source>
</evidence>
<dbReference type="PROSITE" id="PS50893">
    <property type="entry name" value="ABC_TRANSPORTER_2"/>
    <property type="match status" value="2"/>
</dbReference>
<dbReference type="CDD" id="cd03215">
    <property type="entry name" value="ABC_Carb_Monos_II"/>
    <property type="match status" value="1"/>
</dbReference>
<keyword evidence="6" id="KW-0547">Nucleotide-binding</keyword>
<keyword evidence="5" id="KW-0677">Repeat</keyword>
<evidence type="ECO:0000256" key="10">
    <source>
        <dbReference type="SAM" id="MobiDB-lite"/>
    </source>
</evidence>
<evidence type="ECO:0000256" key="3">
    <source>
        <dbReference type="ARBA" id="ARBA00022475"/>
    </source>
</evidence>
<keyword evidence="8" id="KW-1278">Translocase</keyword>
<feature type="region of interest" description="Disordered" evidence="10">
    <location>
        <begin position="514"/>
        <end position="535"/>
    </location>
</feature>
<dbReference type="InterPro" id="IPR003439">
    <property type="entry name" value="ABC_transporter-like_ATP-bd"/>
</dbReference>
<evidence type="ECO:0000256" key="7">
    <source>
        <dbReference type="ARBA" id="ARBA00022840"/>
    </source>
</evidence>
<evidence type="ECO:0000256" key="9">
    <source>
        <dbReference type="ARBA" id="ARBA00023136"/>
    </source>
</evidence>
<evidence type="ECO:0000313" key="12">
    <source>
        <dbReference type="EMBL" id="TGO06509.1"/>
    </source>
</evidence>
<name>A0A4Z1E5U2_9MICO</name>
<dbReference type="Proteomes" id="UP000297318">
    <property type="component" value="Unassembled WGS sequence"/>
</dbReference>
<dbReference type="InterPro" id="IPR017871">
    <property type="entry name" value="ABC_transporter-like_CS"/>
</dbReference>